<organism evidence="2 3">
    <name type="scientific">Helianthus annuus</name>
    <name type="common">Common sunflower</name>
    <dbReference type="NCBI Taxonomy" id="4232"/>
    <lineage>
        <taxon>Eukaryota</taxon>
        <taxon>Viridiplantae</taxon>
        <taxon>Streptophyta</taxon>
        <taxon>Embryophyta</taxon>
        <taxon>Tracheophyta</taxon>
        <taxon>Spermatophyta</taxon>
        <taxon>Magnoliopsida</taxon>
        <taxon>eudicotyledons</taxon>
        <taxon>Gunneridae</taxon>
        <taxon>Pentapetalae</taxon>
        <taxon>asterids</taxon>
        <taxon>campanulids</taxon>
        <taxon>Asterales</taxon>
        <taxon>Asteraceae</taxon>
        <taxon>Asteroideae</taxon>
        <taxon>Heliantheae alliance</taxon>
        <taxon>Heliantheae</taxon>
        <taxon>Helianthus</taxon>
    </lineage>
</organism>
<accession>A0A251TTF6</accession>
<protein>
    <submittedName>
        <fullName evidence="2">Putative tubby C-terminal-like domain-containing protein</fullName>
    </submittedName>
</protein>
<proteinExistence type="inferred from homology"/>
<comment type="similarity">
    <text evidence="1">Belongs to the LOR family.</text>
</comment>
<sequence length="267" mass="28158">MYIKQGSVVTMAQATNEPAVGGFVSSGFVSSNVGTKFHLAALFVRLSFKTFKDRPDGVTMKVEDMNKQLKFQVRATGVPKEMELVDAVDGGTIVLLPTEGSIPSQWAAFRSSGQVNGAGEKLLTLTKTRVINKHTDIDVMTMKGLEQHNSFVKPLVHAGVAYKMIGSWSGRSIVVREVDTMTVIAEMSQGADKDSFIVNVHPSANTVFVVSLFAITNAMKGIGTFDGASFSFGLAIAGHIVAGIAYDAIGGCVGDACAEGGCACCCC</sequence>
<dbReference type="InterPro" id="IPR038595">
    <property type="entry name" value="LOR_sf"/>
</dbReference>
<dbReference type="InParanoid" id="A0A251TTF6"/>
<evidence type="ECO:0000256" key="1">
    <source>
        <dbReference type="ARBA" id="ARBA00005437"/>
    </source>
</evidence>
<keyword evidence="3" id="KW-1185">Reference proteome</keyword>
<evidence type="ECO:0000313" key="3">
    <source>
        <dbReference type="Proteomes" id="UP000215914"/>
    </source>
</evidence>
<dbReference type="PANTHER" id="PTHR31087">
    <property type="match status" value="1"/>
</dbReference>
<reference evidence="3" key="1">
    <citation type="journal article" date="2017" name="Nature">
        <title>The sunflower genome provides insights into oil metabolism, flowering and Asterid evolution.</title>
        <authorList>
            <person name="Badouin H."/>
            <person name="Gouzy J."/>
            <person name="Grassa C.J."/>
            <person name="Murat F."/>
            <person name="Staton S.E."/>
            <person name="Cottret L."/>
            <person name="Lelandais-Briere C."/>
            <person name="Owens G.L."/>
            <person name="Carrere S."/>
            <person name="Mayjonade B."/>
            <person name="Legrand L."/>
            <person name="Gill N."/>
            <person name="Kane N.C."/>
            <person name="Bowers J.E."/>
            <person name="Hubner S."/>
            <person name="Bellec A."/>
            <person name="Berard A."/>
            <person name="Berges H."/>
            <person name="Blanchet N."/>
            <person name="Boniface M.C."/>
            <person name="Brunel D."/>
            <person name="Catrice O."/>
            <person name="Chaidir N."/>
            <person name="Claudel C."/>
            <person name="Donnadieu C."/>
            <person name="Faraut T."/>
            <person name="Fievet G."/>
            <person name="Helmstetter N."/>
            <person name="King M."/>
            <person name="Knapp S.J."/>
            <person name="Lai Z."/>
            <person name="Le Paslier M.C."/>
            <person name="Lippi Y."/>
            <person name="Lorenzon L."/>
            <person name="Mandel J.R."/>
            <person name="Marage G."/>
            <person name="Marchand G."/>
            <person name="Marquand E."/>
            <person name="Bret-Mestries E."/>
            <person name="Morien E."/>
            <person name="Nambeesan S."/>
            <person name="Nguyen T."/>
            <person name="Pegot-Espagnet P."/>
            <person name="Pouilly N."/>
            <person name="Raftis F."/>
            <person name="Sallet E."/>
            <person name="Schiex T."/>
            <person name="Thomas J."/>
            <person name="Vandecasteele C."/>
            <person name="Vares D."/>
            <person name="Vear F."/>
            <person name="Vautrin S."/>
            <person name="Crespi M."/>
            <person name="Mangin B."/>
            <person name="Burke J.M."/>
            <person name="Salse J."/>
            <person name="Munos S."/>
            <person name="Vincourt P."/>
            <person name="Rieseberg L.H."/>
            <person name="Langlade N.B."/>
        </authorList>
    </citation>
    <scope>NUCLEOTIDE SEQUENCE [LARGE SCALE GENOMIC DNA]</scope>
    <source>
        <strain evidence="3">cv. SF193</strain>
    </source>
</reference>
<dbReference type="InterPro" id="IPR007612">
    <property type="entry name" value="LOR"/>
</dbReference>
<evidence type="ECO:0000313" key="2">
    <source>
        <dbReference type="EMBL" id="OTG13241.1"/>
    </source>
</evidence>
<gene>
    <name evidence="2" type="ORF">HannXRQ_Chr10g0318351</name>
</gene>
<dbReference type="InterPro" id="IPR025659">
    <property type="entry name" value="Tubby-like_C"/>
</dbReference>
<dbReference type="AlphaFoldDB" id="A0A251TTF6"/>
<name>A0A251TTF6_HELAN</name>
<dbReference type="Proteomes" id="UP000215914">
    <property type="component" value="Chromosome 10"/>
</dbReference>
<dbReference type="Gene3D" id="2.40.160.200">
    <property type="entry name" value="LURP1-related"/>
    <property type="match status" value="1"/>
</dbReference>
<dbReference type="PANTHER" id="PTHR31087:SF58">
    <property type="entry name" value="OS07G0230700 PROTEIN"/>
    <property type="match status" value="1"/>
</dbReference>
<dbReference type="Pfam" id="PF04525">
    <property type="entry name" value="LOR"/>
    <property type="match status" value="1"/>
</dbReference>
<dbReference type="SUPFAM" id="SSF54518">
    <property type="entry name" value="Tubby C-terminal domain-like"/>
    <property type="match status" value="1"/>
</dbReference>
<dbReference type="EMBL" id="CM007899">
    <property type="protein sequence ID" value="OTG13241.1"/>
    <property type="molecule type" value="Genomic_DNA"/>
</dbReference>